<dbReference type="InterPro" id="IPR027483">
    <property type="entry name" value="PInositol-4-P-4/5-kinase_C_sf"/>
</dbReference>
<gene>
    <name evidence="6" type="primary">PIPK1_0</name>
    <name evidence="6" type="ORF">CK203_023503</name>
</gene>
<dbReference type="AlphaFoldDB" id="A0A438J6C0"/>
<evidence type="ECO:0000256" key="1">
    <source>
        <dbReference type="ARBA" id="ARBA00012172"/>
    </source>
</evidence>
<dbReference type="InterPro" id="IPR023610">
    <property type="entry name" value="PInositol-4/5-P-5/4-kinase"/>
</dbReference>
<dbReference type="EC" id="2.7.1.68" evidence="1"/>
<protein>
    <recommendedName>
        <fullName evidence="1">1-phosphatidylinositol-4-phosphate 5-kinase</fullName>
        <ecNumber evidence="1">2.7.1.68</ecNumber>
    </recommendedName>
</protein>
<dbReference type="SUPFAM" id="SSF56104">
    <property type="entry name" value="SAICAR synthase-like"/>
    <property type="match status" value="1"/>
</dbReference>
<dbReference type="Pfam" id="PF01504">
    <property type="entry name" value="PIP5K"/>
    <property type="match status" value="1"/>
</dbReference>
<dbReference type="Gene3D" id="3.30.800.10">
    <property type="entry name" value="Phosphatidylinositol Phosphate Kinase II Beta"/>
    <property type="match status" value="1"/>
</dbReference>
<keyword evidence="2 3" id="KW-0418">Kinase</keyword>
<evidence type="ECO:0000313" key="6">
    <source>
        <dbReference type="EMBL" id="RVX04501.1"/>
    </source>
</evidence>
<dbReference type="GO" id="GO:0016308">
    <property type="term" value="F:1-phosphatidylinositol-4-phosphate 5-kinase activity"/>
    <property type="evidence" value="ECO:0007669"/>
    <property type="project" value="UniProtKB-EC"/>
</dbReference>
<evidence type="ECO:0000259" key="5">
    <source>
        <dbReference type="PROSITE" id="PS51455"/>
    </source>
</evidence>
<keyword evidence="3" id="KW-0808">Transferase</keyword>
<evidence type="ECO:0000256" key="4">
    <source>
        <dbReference type="SAM" id="MobiDB-lite"/>
    </source>
</evidence>
<dbReference type="PROSITE" id="PS51455">
    <property type="entry name" value="PIPK"/>
    <property type="match status" value="1"/>
</dbReference>
<evidence type="ECO:0000256" key="3">
    <source>
        <dbReference type="PROSITE-ProRule" id="PRU00781"/>
    </source>
</evidence>
<dbReference type="PANTHER" id="PTHR23086:SF25">
    <property type="entry name" value="PHOSPHATIDYLINOSITOL 4-PHOSPHATE 5-KINASE 8"/>
    <property type="match status" value="1"/>
</dbReference>
<keyword evidence="3" id="KW-0067">ATP-binding</keyword>
<dbReference type="GO" id="GO:0005524">
    <property type="term" value="F:ATP binding"/>
    <property type="evidence" value="ECO:0007669"/>
    <property type="project" value="UniProtKB-UniRule"/>
</dbReference>
<accession>A0A438J6C0</accession>
<organism evidence="6 7">
    <name type="scientific">Vitis vinifera</name>
    <name type="common">Grape</name>
    <dbReference type="NCBI Taxonomy" id="29760"/>
    <lineage>
        <taxon>Eukaryota</taxon>
        <taxon>Viridiplantae</taxon>
        <taxon>Streptophyta</taxon>
        <taxon>Embryophyta</taxon>
        <taxon>Tracheophyta</taxon>
        <taxon>Spermatophyta</taxon>
        <taxon>Magnoliopsida</taxon>
        <taxon>eudicotyledons</taxon>
        <taxon>Gunneridae</taxon>
        <taxon>Pentapetalae</taxon>
        <taxon>rosids</taxon>
        <taxon>Vitales</taxon>
        <taxon>Vitaceae</taxon>
        <taxon>Viteae</taxon>
        <taxon>Vitis</taxon>
    </lineage>
</organism>
<dbReference type="Gene3D" id="3.30.810.10">
    <property type="entry name" value="2-Layer Sandwich"/>
    <property type="match status" value="1"/>
</dbReference>
<name>A0A438J6C0_VITVI</name>
<evidence type="ECO:0000313" key="7">
    <source>
        <dbReference type="Proteomes" id="UP000288805"/>
    </source>
</evidence>
<evidence type="ECO:0000256" key="2">
    <source>
        <dbReference type="ARBA" id="ARBA00022777"/>
    </source>
</evidence>
<reference evidence="6 7" key="1">
    <citation type="journal article" date="2018" name="PLoS Genet.">
        <title>Population sequencing reveals clonal diversity and ancestral inbreeding in the grapevine cultivar Chardonnay.</title>
        <authorList>
            <person name="Roach M.J."/>
            <person name="Johnson D.L."/>
            <person name="Bohlmann J."/>
            <person name="van Vuuren H.J."/>
            <person name="Jones S.J."/>
            <person name="Pretorius I.S."/>
            <person name="Schmidt S.A."/>
            <person name="Borneman A.R."/>
        </authorList>
    </citation>
    <scope>NUCLEOTIDE SEQUENCE [LARGE SCALE GENOMIC DNA]</scope>
    <source>
        <strain evidence="7">cv. Chardonnay</strain>
        <tissue evidence="6">Leaf</tissue>
    </source>
</reference>
<feature type="region of interest" description="Disordered" evidence="4">
    <location>
        <begin position="262"/>
        <end position="281"/>
    </location>
</feature>
<comment type="caution">
    <text evidence="6">The sequence shown here is derived from an EMBL/GenBank/DDBJ whole genome shotgun (WGS) entry which is preliminary data.</text>
</comment>
<dbReference type="InterPro" id="IPR002498">
    <property type="entry name" value="PInositol-4-P-4/5-kinase_core"/>
</dbReference>
<dbReference type="Proteomes" id="UP000288805">
    <property type="component" value="Unassembled WGS sequence"/>
</dbReference>
<keyword evidence="3" id="KW-0547">Nucleotide-binding</keyword>
<dbReference type="PANTHER" id="PTHR23086">
    <property type="entry name" value="PHOSPHATIDYLINOSITOL-4-PHOSPHATE 5-KINASE"/>
    <property type="match status" value="1"/>
</dbReference>
<proteinExistence type="predicted"/>
<dbReference type="EMBL" id="QGNW01000060">
    <property type="protein sequence ID" value="RVX04501.1"/>
    <property type="molecule type" value="Genomic_DNA"/>
</dbReference>
<sequence>MGGASWYNVLAQEGFVEDRQILDAAWLLMKWLLRSYYQGKVGWLSKLTFRNPCDHFDWDCVNEPFLAKINIVKSTPTGVNITDDHLCRLASFIVLGLRHKLCPLSKIDWMPLKGVRHVFLISFGALAISLKVLLKMLPNYYNHVAAHENTLITKFFGLHRITLRGGKKVRFPKLRIHRRYDLKGSSQGRYTDKDKIDSNTTLKDLDLSYEFHMDKSLRKSLFQQISLDCMFLESQQIIDYSLLLGLHFSAPEHLKTLLELPETNHSHGNNPGSDGNYPFSI</sequence>
<dbReference type="SMART" id="SM00330">
    <property type="entry name" value="PIPKc"/>
    <property type="match status" value="1"/>
</dbReference>
<dbReference type="GO" id="GO:0046488">
    <property type="term" value="P:phosphatidylinositol metabolic process"/>
    <property type="evidence" value="ECO:0007669"/>
    <property type="project" value="UniProtKB-UniRule"/>
</dbReference>
<feature type="domain" description="PIPK" evidence="5">
    <location>
        <begin position="1"/>
        <end position="281"/>
    </location>
</feature>
<dbReference type="InterPro" id="IPR027484">
    <property type="entry name" value="PInositol-4-P-5-kinase_N"/>
</dbReference>